<dbReference type="Proteomes" id="UP000177697">
    <property type="component" value="Unassembled WGS sequence"/>
</dbReference>
<comment type="caution">
    <text evidence="2">The sequence shown here is derived from an EMBL/GenBank/DDBJ whole genome shotgun (WGS) entry which is preliminary data.</text>
</comment>
<dbReference type="Gene3D" id="3.40.50.150">
    <property type="entry name" value="Vaccinia Virus protein VP39"/>
    <property type="match status" value="1"/>
</dbReference>
<sequence length="342" mass="39301">MNESRLEIKLSFITGLREVVLGEISKYQDIHIIREDVNSLYLDFIQDFTLIRHMGSVARAYVVIQDSKYNPLYISNHKSILSNPIEIVLNGNEGRFKSFKITCAGSDSFEVRSIAKYIQETYELTEKEEADMKIHIIKLDEIWEMGIQITPRPLSVRDYKVRNMSGAMDPTIAYAVNSFCELKKAKSYLNIFSGSATLLIEAAQSYPNIEHLIGFDNDKKHLSLAVQNIKKAGLIKKIQLKEENIFDKPNLGTFDAITSDLPFGMSVSKGEDLKRLYKCFIEYCENVLNEEGRLVVYTSEYEILEEIISKSRFDILKTLELKLMTSVNAYLRPKIFVCKLKR</sequence>
<dbReference type="SUPFAM" id="SSF53335">
    <property type="entry name" value="S-adenosyl-L-methionine-dependent methyltransferases"/>
    <property type="match status" value="1"/>
</dbReference>
<dbReference type="EMBL" id="MHWW01000018">
    <property type="protein sequence ID" value="OHB14606.1"/>
    <property type="molecule type" value="Genomic_DNA"/>
</dbReference>
<dbReference type="Pfam" id="PF01170">
    <property type="entry name" value="UPF0020"/>
    <property type="match status" value="1"/>
</dbReference>
<protein>
    <recommendedName>
        <fullName evidence="1">Ribosomal RNA large subunit methyltransferase K/L-like methyltransferase domain-containing protein</fullName>
    </recommendedName>
</protein>
<accession>A0A1G2UZ23</accession>
<organism evidence="2 3">
    <name type="scientific">Candidatus Zambryskibacteria bacterium RIFOXYC1_FULL_39_10</name>
    <dbReference type="NCBI Taxonomy" id="1802779"/>
    <lineage>
        <taxon>Bacteria</taxon>
        <taxon>Candidatus Zambryskiibacteriota</taxon>
    </lineage>
</organism>
<evidence type="ECO:0000313" key="3">
    <source>
        <dbReference type="Proteomes" id="UP000177697"/>
    </source>
</evidence>
<dbReference type="PANTHER" id="PTHR14911">
    <property type="entry name" value="THUMP DOMAIN-CONTAINING"/>
    <property type="match status" value="1"/>
</dbReference>
<evidence type="ECO:0000313" key="2">
    <source>
        <dbReference type="EMBL" id="OHB14606.1"/>
    </source>
</evidence>
<dbReference type="InterPro" id="IPR029063">
    <property type="entry name" value="SAM-dependent_MTases_sf"/>
</dbReference>
<proteinExistence type="predicted"/>
<gene>
    <name evidence="2" type="ORF">A2431_04110</name>
</gene>
<dbReference type="GO" id="GO:0030488">
    <property type="term" value="P:tRNA methylation"/>
    <property type="evidence" value="ECO:0007669"/>
    <property type="project" value="TreeGrafter"/>
</dbReference>
<reference evidence="2 3" key="1">
    <citation type="journal article" date="2016" name="Nat. Commun.">
        <title>Thousands of microbial genomes shed light on interconnected biogeochemical processes in an aquifer system.</title>
        <authorList>
            <person name="Anantharaman K."/>
            <person name="Brown C.T."/>
            <person name="Hug L.A."/>
            <person name="Sharon I."/>
            <person name="Castelle C.J."/>
            <person name="Probst A.J."/>
            <person name="Thomas B.C."/>
            <person name="Singh A."/>
            <person name="Wilkins M.J."/>
            <person name="Karaoz U."/>
            <person name="Brodie E.L."/>
            <person name="Williams K.H."/>
            <person name="Hubbard S.S."/>
            <person name="Banfield J.F."/>
        </authorList>
    </citation>
    <scope>NUCLEOTIDE SEQUENCE [LARGE SCALE GENOMIC DNA]</scope>
</reference>
<dbReference type="InterPro" id="IPR000241">
    <property type="entry name" value="RlmKL-like_Mtase"/>
</dbReference>
<dbReference type="CDD" id="cd02440">
    <property type="entry name" value="AdoMet_MTases"/>
    <property type="match status" value="1"/>
</dbReference>
<name>A0A1G2UZ23_9BACT</name>
<evidence type="ECO:0000259" key="1">
    <source>
        <dbReference type="Pfam" id="PF01170"/>
    </source>
</evidence>
<feature type="domain" description="Ribosomal RNA large subunit methyltransferase K/L-like methyltransferase" evidence="1">
    <location>
        <begin position="157"/>
        <end position="314"/>
    </location>
</feature>
<dbReference type="GO" id="GO:0016423">
    <property type="term" value="F:tRNA (guanine) methyltransferase activity"/>
    <property type="evidence" value="ECO:0007669"/>
    <property type="project" value="TreeGrafter"/>
</dbReference>
<dbReference type="AlphaFoldDB" id="A0A1G2UZ23"/>
<dbReference type="PANTHER" id="PTHR14911:SF13">
    <property type="entry name" value="TRNA (GUANINE(6)-N2)-METHYLTRANSFERASE THUMP3"/>
    <property type="match status" value="1"/>
</dbReference>